<dbReference type="EMBL" id="DUZY01000003">
    <property type="protein sequence ID" value="DAD31560.1"/>
    <property type="molecule type" value="Genomic_DNA"/>
</dbReference>
<reference evidence="1 2" key="1">
    <citation type="journal article" date="2020" name="Mol. Biol. Evol.">
        <title>Distinct Expression and Methylation Patterns for Genes with Different Fates following a Single Whole-Genome Duplication in Flowering Plants.</title>
        <authorList>
            <person name="Shi T."/>
            <person name="Rahmani R.S."/>
            <person name="Gugger P.F."/>
            <person name="Wang M."/>
            <person name="Li H."/>
            <person name="Zhang Y."/>
            <person name="Li Z."/>
            <person name="Wang Q."/>
            <person name="Van de Peer Y."/>
            <person name="Marchal K."/>
            <person name="Chen J."/>
        </authorList>
    </citation>
    <scope>NUCLEOTIDE SEQUENCE [LARGE SCALE GENOMIC DNA]</scope>
    <source>
        <tissue evidence="1">Leaf</tissue>
    </source>
</reference>
<dbReference type="Proteomes" id="UP000607653">
    <property type="component" value="Unassembled WGS sequence"/>
</dbReference>
<proteinExistence type="predicted"/>
<dbReference type="AlphaFoldDB" id="A0A822YG76"/>
<comment type="caution">
    <text evidence="1">The sequence shown here is derived from an EMBL/GenBank/DDBJ whole genome shotgun (WGS) entry which is preliminary data.</text>
</comment>
<protein>
    <submittedName>
        <fullName evidence="1">Uncharacterized protein</fullName>
    </submittedName>
</protein>
<keyword evidence="2" id="KW-1185">Reference proteome</keyword>
<evidence type="ECO:0000313" key="2">
    <source>
        <dbReference type="Proteomes" id="UP000607653"/>
    </source>
</evidence>
<gene>
    <name evidence="1" type="ORF">HUJ06_010411</name>
</gene>
<evidence type="ECO:0000313" key="1">
    <source>
        <dbReference type="EMBL" id="DAD31560.1"/>
    </source>
</evidence>
<organism evidence="1 2">
    <name type="scientific">Nelumbo nucifera</name>
    <name type="common">Sacred lotus</name>
    <dbReference type="NCBI Taxonomy" id="4432"/>
    <lineage>
        <taxon>Eukaryota</taxon>
        <taxon>Viridiplantae</taxon>
        <taxon>Streptophyta</taxon>
        <taxon>Embryophyta</taxon>
        <taxon>Tracheophyta</taxon>
        <taxon>Spermatophyta</taxon>
        <taxon>Magnoliopsida</taxon>
        <taxon>Proteales</taxon>
        <taxon>Nelumbonaceae</taxon>
        <taxon>Nelumbo</taxon>
    </lineage>
</organism>
<sequence length="77" mass="9082">MQNNHNSGSLGFLFGTDYRAFPYCFHLLMVLKLTAPSRVTESCFFFTKRDTYTDLVKQHPRYILKQNTPSLYAWLQL</sequence>
<accession>A0A822YG76</accession>
<name>A0A822YG76_NELNU</name>